<dbReference type="PANTHER" id="PTHR35377">
    <property type="entry name" value="ANTITOXIN VAPB49-RELATED-RELATED"/>
    <property type="match status" value="1"/>
</dbReference>
<comment type="function">
    <text evidence="2">Antitoxin component of a type II toxin-antitoxin (TA) system.</text>
</comment>
<dbReference type="InterPro" id="IPR036165">
    <property type="entry name" value="YefM-like_sf"/>
</dbReference>
<comment type="caution">
    <text evidence="3">The sequence shown here is derived from an EMBL/GenBank/DDBJ whole genome shotgun (WGS) entry which is preliminary data.</text>
</comment>
<evidence type="ECO:0000256" key="1">
    <source>
        <dbReference type="ARBA" id="ARBA00009981"/>
    </source>
</evidence>
<evidence type="ECO:0000313" key="4">
    <source>
        <dbReference type="Proteomes" id="UP001595379"/>
    </source>
</evidence>
<organism evidence="3 4">
    <name type="scientific">Hyphobacterium vulgare</name>
    <dbReference type="NCBI Taxonomy" id="1736751"/>
    <lineage>
        <taxon>Bacteria</taxon>
        <taxon>Pseudomonadati</taxon>
        <taxon>Pseudomonadota</taxon>
        <taxon>Alphaproteobacteria</taxon>
        <taxon>Maricaulales</taxon>
        <taxon>Maricaulaceae</taxon>
        <taxon>Hyphobacterium</taxon>
    </lineage>
</organism>
<name>A0ABV6ZTG4_9PROT</name>
<dbReference type="Gene3D" id="3.40.1620.10">
    <property type="entry name" value="YefM-like domain"/>
    <property type="match status" value="1"/>
</dbReference>
<dbReference type="PANTHER" id="PTHR35377:SF8">
    <property type="entry name" value="ANTITOXIN VAPB22"/>
    <property type="match status" value="1"/>
</dbReference>
<gene>
    <name evidence="3" type="ORF">ACFOOR_01140</name>
</gene>
<evidence type="ECO:0000313" key="3">
    <source>
        <dbReference type="EMBL" id="MFC2924702.1"/>
    </source>
</evidence>
<dbReference type="EMBL" id="JBHRSV010000001">
    <property type="protein sequence ID" value="MFC2924702.1"/>
    <property type="molecule type" value="Genomic_DNA"/>
</dbReference>
<dbReference type="Proteomes" id="UP001595379">
    <property type="component" value="Unassembled WGS sequence"/>
</dbReference>
<keyword evidence="4" id="KW-1185">Reference proteome</keyword>
<comment type="similarity">
    <text evidence="1 2">Belongs to the phD/YefM antitoxin family.</text>
</comment>
<dbReference type="RefSeq" id="WP_343163587.1">
    <property type="nucleotide sequence ID" value="NZ_JBHRSV010000001.1"/>
</dbReference>
<proteinExistence type="inferred from homology"/>
<dbReference type="SUPFAM" id="SSF143120">
    <property type="entry name" value="YefM-like"/>
    <property type="match status" value="1"/>
</dbReference>
<dbReference type="NCBIfam" id="TIGR01552">
    <property type="entry name" value="phd_fam"/>
    <property type="match status" value="1"/>
</dbReference>
<dbReference type="InterPro" id="IPR006442">
    <property type="entry name" value="Antitoxin_Phd/YefM"/>
</dbReference>
<protein>
    <recommendedName>
        <fullName evidence="2">Antitoxin</fullName>
    </recommendedName>
</protein>
<evidence type="ECO:0000256" key="2">
    <source>
        <dbReference type="RuleBase" id="RU362080"/>
    </source>
</evidence>
<reference evidence="4" key="1">
    <citation type="journal article" date="2019" name="Int. J. Syst. Evol. Microbiol.">
        <title>The Global Catalogue of Microorganisms (GCM) 10K type strain sequencing project: providing services to taxonomists for standard genome sequencing and annotation.</title>
        <authorList>
            <consortium name="The Broad Institute Genomics Platform"/>
            <consortium name="The Broad Institute Genome Sequencing Center for Infectious Disease"/>
            <person name="Wu L."/>
            <person name="Ma J."/>
        </authorList>
    </citation>
    <scope>NUCLEOTIDE SEQUENCE [LARGE SCALE GENOMIC DNA]</scope>
    <source>
        <strain evidence="4">KCTC 52487</strain>
    </source>
</reference>
<dbReference type="InterPro" id="IPR051416">
    <property type="entry name" value="phD-YefM_TA_antitoxins"/>
</dbReference>
<dbReference type="Pfam" id="PF02604">
    <property type="entry name" value="PhdYeFM_antitox"/>
    <property type="match status" value="1"/>
</dbReference>
<sequence length="85" mass="9442">MREVGVLEAKTHLSKLIEEIEASGEDIVITRHGKPVVRLSRATGAGRPLSSDELLAKLKAFRNSQMAVADLDQQSWEELKETIRS</sequence>
<accession>A0ABV6ZTG4</accession>